<dbReference type="Proteomes" id="UP000092871">
    <property type="component" value="Unassembled WGS sequence"/>
</dbReference>
<evidence type="ECO:0000256" key="6">
    <source>
        <dbReference type="ARBA" id="ARBA00022989"/>
    </source>
</evidence>
<dbReference type="GO" id="GO:0005886">
    <property type="term" value="C:plasma membrane"/>
    <property type="evidence" value="ECO:0007669"/>
    <property type="project" value="UniProtKB-SubCell"/>
</dbReference>
<keyword evidence="7 9" id="KW-0472">Membrane</keyword>
<evidence type="ECO:0000313" key="11">
    <source>
        <dbReference type="EMBL" id="SBT17780.1"/>
    </source>
</evidence>
<gene>
    <name evidence="11" type="primary">siaT_10</name>
    <name evidence="12" type="synonym">siaT_3</name>
    <name evidence="11" type="ORF">MGA5115_01896</name>
    <name evidence="12" type="ORF">MGA5116_00689</name>
</gene>
<dbReference type="OrthoDB" id="2085311at2"/>
<evidence type="ECO:0000256" key="5">
    <source>
        <dbReference type="ARBA" id="ARBA00022692"/>
    </source>
</evidence>
<evidence type="ECO:0000256" key="2">
    <source>
        <dbReference type="ARBA" id="ARBA00022448"/>
    </source>
</evidence>
<dbReference type="Proteomes" id="UP000092840">
    <property type="component" value="Unassembled WGS sequence"/>
</dbReference>
<evidence type="ECO:0000256" key="3">
    <source>
        <dbReference type="ARBA" id="ARBA00022475"/>
    </source>
</evidence>
<dbReference type="GO" id="GO:0015740">
    <property type="term" value="P:C4-dicarboxylate transport"/>
    <property type="evidence" value="ECO:0007669"/>
    <property type="project" value="TreeGrafter"/>
</dbReference>
<proteinExistence type="inferred from homology"/>
<feature type="domain" description="Tripartite ATP-independent periplasmic transporters DctQ component" evidence="10">
    <location>
        <begin position="24"/>
        <end position="151"/>
    </location>
</feature>
<keyword evidence="13" id="KW-1185">Reference proteome</keyword>
<feature type="transmembrane region" description="Helical" evidence="9">
    <location>
        <begin position="12"/>
        <end position="34"/>
    </location>
</feature>
<dbReference type="InterPro" id="IPR007387">
    <property type="entry name" value="TRAP_DctQ"/>
</dbReference>
<evidence type="ECO:0000259" key="10">
    <source>
        <dbReference type="Pfam" id="PF04290"/>
    </source>
</evidence>
<dbReference type="EMBL" id="FLRA01000012">
    <property type="protein sequence ID" value="SBT17780.1"/>
    <property type="molecule type" value="Genomic_DNA"/>
</dbReference>
<dbReference type="GO" id="GO:0022857">
    <property type="term" value="F:transmembrane transporter activity"/>
    <property type="evidence" value="ECO:0007669"/>
    <property type="project" value="UniProtKB-UniRule"/>
</dbReference>
<keyword evidence="5 9" id="KW-0812">Transmembrane</keyword>
<name>A0A1C3JRV0_9GAMM</name>
<dbReference type="Pfam" id="PF04290">
    <property type="entry name" value="DctQ"/>
    <property type="match status" value="1"/>
</dbReference>
<keyword evidence="4 9" id="KW-0997">Cell inner membrane</keyword>
<comment type="similarity">
    <text evidence="8 9">Belongs to the TRAP transporter small permease family.</text>
</comment>
<comment type="subcellular location">
    <subcellularLocation>
        <location evidence="1 9">Cell inner membrane</location>
        <topology evidence="1 9">Multi-pass membrane protein</topology>
    </subcellularLocation>
</comment>
<keyword evidence="6 9" id="KW-1133">Transmembrane helix</keyword>
<dbReference type="PANTHER" id="PTHR35011:SF2">
    <property type="entry name" value="2,3-DIKETO-L-GULONATE TRAP TRANSPORTER SMALL PERMEASE PROTEIN YIAM"/>
    <property type="match status" value="1"/>
</dbReference>
<dbReference type="PANTHER" id="PTHR35011">
    <property type="entry name" value="2,3-DIKETO-L-GULONATE TRAP TRANSPORTER SMALL PERMEASE PROTEIN YIAM"/>
    <property type="match status" value="1"/>
</dbReference>
<reference evidence="12 13" key="2">
    <citation type="submission" date="2016-06" db="EMBL/GenBank/DDBJ databases">
        <authorList>
            <person name="Rodrigo-Torres L."/>
            <person name="Arahal D.R."/>
        </authorList>
    </citation>
    <scope>NUCLEOTIDE SEQUENCE [LARGE SCALE GENOMIC DNA]</scope>
    <source>
        <strain evidence="12 13">CECT 5116</strain>
    </source>
</reference>
<evidence type="ECO:0000256" key="1">
    <source>
        <dbReference type="ARBA" id="ARBA00004429"/>
    </source>
</evidence>
<evidence type="ECO:0000256" key="4">
    <source>
        <dbReference type="ARBA" id="ARBA00022519"/>
    </source>
</evidence>
<keyword evidence="3" id="KW-1003">Cell membrane</keyword>
<feature type="transmembrane region" description="Helical" evidence="9">
    <location>
        <begin position="124"/>
        <end position="145"/>
    </location>
</feature>
<protein>
    <recommendedName>
        <fullName evidence="9">TRAP transporter small permease protein</fullName>
    </recommendedName>
</protein>
<dbReference type="AlphaFoldDB" id="A0A1C3JRV0"/>
<evidence type="ECO:0000256" key="9">
    <source>
        <dbReference type="RuleBase" id="RU369079"/>
    </source>
</evidence>
<accession>A0A1C3JRV0</accession>
<comment type="function">
    <text evidence="9">Part of the tripartite ATP-independent periplasmic (TRAP) transport system.</text>
</comment>
<dbReference type="RefSeq" id="WP_067035395.1">
    <property type="nucleotide sequence ID" value="NZ_FLRA01000012.1"/>
</dbReference>
<feature type="transmembrane region" description="Helical" evidence="9">
    <location>
        <begin position="85"/>
        <end position="104"/>
    </location>
</feature>
<evidence type="ECO:0000256" key="7">
    <source>
        <dbReference type="ARBA" id="ARBA00023136"/>
    </source>
</evidence>
<evidence type="ECO:0000313" key="14">
    <source>
        <dbReference type="Proteomes" id="UP000092871"/>
    </source>
</evidence>
<dbReference type="InterPro" id="IPR055348">
    <property type="entry name" value="DctQ"/>
</dbReference>
<dbReference type="EMBL" id="FLRB01000005">
    <property type="protein sequence ID" value="SBT20106.1"/>
    <property type="molecule type" value="Genomic_DNA"/>
</dbReference>
<sequence>MFNKISRSIYKIEVALAQIILSLIVILVFSAAIARSMSYPIIWSVEIAKILFMVICFLCIDITLKKNKHIGITYFVEKLKPKAQTVIQIFVLLLMLAFTIFSIGKGVEIIELYKFRLFNATGIPYRYVMLVIPLSMVLMSITIMAHIENRIRSLKAIKNTGETERSDMNKKVGV</sequence>
<comment type="subunit">
    <text evidence="9">The complex comprises the extracytoplasmic solute receptor protein and the two transmembrane proteins.</text>
</comment>
<keyword evidence="2 9" id="KW-0813">Transport</keyword>
<feature type="transmembrane region" description="Helical" evidence="9">
    <location>
        <begin position="40"/>
        <end position="64"/>
    </location>
</feature>
<organism evidence="11 14">
    <name type="scientific">Marinomonas gallaica</name>
    <dbReference type="NCBI Taxonomy" id="1806667"/>
    <lineage>
        <taxon>Bacteria</taxon>
        <taxon>Pseudomonadati</taxon>
        <taxon>Pseudomonadota</taxon>
        <taxon>Gammaproteobacteria</taxon>
        <taxon>Oceanospirillales</taxon>
        <taxon>Oceanospirillaceae</taxon>
        <taxon>Marinomonas</taxon>
    </lineage>
</organism>
<evidence type="ECO:0000313" key="12">
    <source>
        <dbReference type="EMBL" id="SBT20106.1"/>
    </source>
</evidence>
<evidence type="ECO:0000256" key="8">
    <source>
        <dbReference type="ARBA" id="ARBA00038436"/>
    </source>
</evidence>
<evidence type="ECO:0000313" key="13">
    <source>
        <dbReference type="Proteomes" id="UP000092840"/>
    </source>
</evidence>
<reference evidence="11 14" key="1">
    <citation type="submission" date="2016-06" db="EMBL/GenBank/DDBJ databases">
        <authorList>
            <person name="Kjaerup R.B."/>
            <person name="Dalgaard T.S."/>
            <person name="Juul-Madsen H.R."/>
        </authorList>
    </citation>
    <scope>NUCLEOTIDE SEQUENCE [LARGE SCALE GENOMIC DNA]</scope>
    <source>
        <strain evidence="11 14">CECT 5115</strain>
    </source>
</reference>